<proteinExistence type="predicted"/>
<dbReference type="EMBL" id="MU842902">
    <property type="protein sequence ID" value="KAK2027059.1"/>
    <property type="molecule type" value="Genomic_DNA"/>
</dbReference>
<dbReference type="InterPro" id="IPR056884">
    <property type="entry name" value="NPHP3-like_N"/>
</dbReference>
<gene>
    <name evidence="3" type="ORF">LX32DRAFT_621504</name>
</gene>
<reference evidence="3" key="1">
    <citation type="submission" date="2021-06" db="EMBL/GenBank/DDBJ databases">
        <title>Comparative genomics, transcriptomics and evolutionary studies reveal genomic signatures of adaptation to plant cell wall in hemibiotrophic fungi.</title>
        <authorList>
            <consortium name="DOE Joint Genome Institute"/>
            <person name="Baroncelli R."/>
            <person name="Diaz J.F."/>
            <person name="Benocci T."/>
            <person name="Peng M."/>
            <person name="Battaglia E."/>
            <person name="Haridas S."/>
            <person name="Andreopoulos W."/>
            <person name="Labutti K."/>
            <person name="Pangilinan J."/>
            <person name="Floch G.L."/>
            <person name="Makela M.R."/>
            <person name="Henrissat B."/>
            <person name="Grigoriev I.V."/>
            <person name="Crouch J.A."/>
            <person name="De Vries R.P."/>
            <person name="Sukno S.A."/>
            <person name="Thon M.R."/>
        </authorList>
    </citation>
    <scope>NUCLEOTIDE SEQUENCE</scope>
    <source>
        <strain evidence="3">MAFF235873</strain>
    </source>
</reference>
<keyword evidence="1" id="KW-0677">Repeat</keyword>
<organism evidence="3 4">
    <name type="scientific">Colletotrichum zoysiae</name>
    <dbReference type="NCBI Taxonomy" id="1216348"/>
    <lineage>
        <taxon>Eukaryota</taxon>
        <taxon>Fungi</taxon>
        <taxon>Dikarya</taxon>
        <taxon>Ascomycota</taxon>
        <taxon>Pezizomycotina</taxon>
        <taxon>Sordariomycetes</taxon>
        <taxon>Hypocreomycetidae</taxon>
        <taxon>Glomerellales</taxon>
        <taxon>Glomerellaceae</taxon>
        <taxon>Colletotrichum</taxon>
        <taxon>Colletotrichum graminicola species complex</taxon>
    </lineage>
</organism>
<evidence type="ECO:0000313" key="4">
    <source>
        <dbReference type="Proteomes" id="UP001232148"/>
    </source>
</evidence>
<dbReference type="Proteomes" id="UP001232148">
    <property type="component" value="Unassembled WGS sequence"/>
</dbReference>
<dbReference type="Gene3D" id="3.40.50.300">
    <property type="entry name" value="P-loop containing nucleotide triphosphate hydrolases"/>
    <property type="match status" value="1"/>
</dbReference>
<protein>
    <recommendedName>
        <fullName evidence="2">Nephrocystin 3-like N-terminal domain-containing protein</fullName>
    </recommendedName>
</protein>
<evidence type="ECO:0000313" key="3">
    <source>
        <dbReference type="EMBL" id="KAK2027059.1"/>
    </source>
</evidence>
<evidence type="ECO:0000259" key="2">
    <source>
        <dbReference type="Pfam" id="PF24883"/>
    </source>
</evidence>
<name>A0AAD9LZT2_9PEZI</name>
<dbReference type="Pfam" id="PF24883">
    <property type="entry name" value="NPHP3_N"/>
    <property type="match status" value="1"/>
</dbReference>
<comment type="caution">
    <text evidence="3">The sequence shown here is derived from an EMBL/GenBank/DDBJ whole genome shotgun (WGS) entry which is preliminary data.</text>
</comment>
<evidence type="ECO:0000256" key="1">
    <source>
        <dbReference type="ARBA" id="ARBA00022737"/>
    </source>
</evidence>
<feature type="domain" description="Nephrocystin 3-like N-terminal" evidence="2">
    <location>
        <begin position="44"/>
        <end position="212"/>
    </location>
</feature>
<sequence>MYTNREEVHVAVRESFNKRQEMHPAFSEWHEPRAYTWRPLWDGILKSDVLESWQQDSSKWMLRCVGAPGSGKTTFSALVMANLKDNFRGKGDAVACIFLRTDVSSSDASFVEDVLESVLHQLCAKHIRMAADEAGAYVARYQQCFATGEHGHHDDFRMKILRDALHSCLDLLDRAFLVIDGIDKCSPAVELLLENELLSLAAKGLKVILTSRIRCCRTSSVAFCDYCPQESRKCLGVYWICNACKERGVGGKDSHVLCQSCKAKGITCKNCGNLASFILPYNYVELDLSFNQQSFERFIDRDLEIEHGDLGLYSTNEDKPPHSDLGRDLVMARNHDALTILRRRIAHQSGANISLALLHLSNVHRLRSVDSILSPPPDVLPANIVAFFHAGMRRIGKQSRSQRDLGLKAIAAAAHCGYRRGIKYDVLDRLLQTPTKTLARHQPTSAQSGPVVSTIAGTETRRSPLVIPSHHRLDEILHAACGFLVVDNPVDALHLATIRTYCEEFHVYAREKYSESLLWAHSELDFDSVGLYTDSGLAKSSSRSVRRSQTAKVGAKDRVIVQGTFPPAGTPAFGP</sequence>
<dbReference type="AlphaFoldDB" id="A0AAD9LZT2"/>
<accession>A0AAD9LZT2</accession>
<dbReference type="InterPro" id="IPR027417">
    <property type="entry name" value="P-loop_NTPase"/>
</dbReference>
<dbReference type="PANTHER" id="PTHR10039">
    <property type="entry name" value="AMELOGENIN"/>
    <property type="match status" value="1"/>
</dbReference>
<dbReference type="SUPFAM" id="SSF52540">
    <property type="entry name" value="P-loop containing nucleoside triphosphate hydrolases"/>
    <property type="match status" value="1"/>
</dbReference>
<keyword evidence="4" id="KW-1185">Reference proteome</keyword>